<accession>A0A2M9CHZ3</accession>
<dbReference type="PANTHER" id="PTHR43762">
    <property type="entry name" value="L-GULONOLACTONE OXIDASE"/>
    <property type="match status" value="1"/>
</dbReference>
<keyword evidence="1" id="KW-0560">Oxidoreductase</keyword>
<dbReference type="InterPro" id="IPR006094">
    <property type="entry name" value="Oxid_FAD_bind_N"/>
</dbReference>
<dbReference type="GO" id="GO:0016020">
    <property type="term" value="C:membrane"/>
    <property type="evidence" value="ECO:0007669"/>
    <property type="project" value="InterPro"/>
</dbReference>
<dbReference type="EMBL" id="PGFF01000001">
    <property type="protein sequence ID" value="PJJ71490.1"/>
    <property type="molecule type" value="Genomic_DNA"/>
</dbReference>
<evidence type="ECO:0000259" key="2">
    <source>
        <dbReference type="PROSITE" id="PS51387"/>
    </source>
</evidence>
<reference evidence="3 4" key="1">
    <citation type="submission" date="2017-11" db="EMBL/GenBank/DDBJ databases">
        <title>Genomic Encyclopedia of Archaeal and Bacterial Type Strains, Phase II (KMG-II): From Individual Species to Whole Genera.</title>
        <authorList>
            <person name="Goeker M."/>
        </authorList>
    </citation>
    <scope>NUCLEOTIDE SEQUENCE [LARGE SCALE GENOMIC DNA]</scope>
    <source>
        <strain evidence="3 4">DSM 27393</strain>
    </source>
</reference>
<dbReference type="PANTHER" id="PTHR43762:SF1">
    <property type="entry name" value="D-ARABINONO-1,4-LACTONE OXIDASE"/>
    <property type="match status" value="1"/>
</dbReference>
<dbReference type="Proteomes" id="UP000228758">
    <property type="component" value="Unassembled WGS sequence"/>
</dbReference>
<dbReference type="PROSITE" id="PS51387">
    <property type="entry name" value="FAD_PCMH"/>
    <property type="match status" value="1"/>
</dbReference>
<dbReference type="PIRSF" id="PIRSF000136">
    <property type="entry name" value="LGO_GLO"/>
    <property type="match status" value="1"/>
</dbReference>
<dbReference type="NCBIfam" id="TIGR01679">
    <property type="entry name" value="bact_FAD_ox"/>
    <property type="match status" value="1"/>
</dbReference>
<dbReference type="GO" id="GO:0071949">
    <property type="term" value="F:FAD binding"/>
    <property type="evidence" value="ECO:0007669"/>
    <property type="project" value="InterPro"/>
</dbReference>
<dbReference type="Gene3D" id="3.30.70.2520">
    <property type="match status" value="1"/>
</dbReference>
<evidence type="ECO:0000313" key="3">
    <source>
        <dbReference type="EMBL" id="PJJ71490.1"/>
    </source>
</evidence>
<protein>
    <submittedName>
        <fullName evidence="3">FAD-linked oxidoreductase</fullName>
    </submittedName>
</protein>
<evidence type="ECO:0000256" key="1">
    <source>
        <dbReference type="ARBA" id="ARBA00023002"/>
    </source>
</evidence>
<dbReference type="GO" id="GO:0003885">
    <property type="term" value="F:D-arabinono-1,4-lactone oxidase activity"/>
    <property type="evidence" value="ECO:0007669"/>
    <property type="project" value="InterPro"/>
</dbReference>
<dbReference type="InterPro" id="IPR016167">
    <property type="entry name" value="FAD-bd_PCMH_sub1"/>
</dbReference>
<dbReference type="Pfam" id="PF04030">
    <property type="entry name" value="ALO"/>
    <property type="match status" value="1"/>
</dbReference>
<dbReference type="InterPro" id="IPR010031">
    <property type="entry name" value="FAD_lactone_oxidase-like"/>
</dbReference>
<dbReference type="OrthoDB" id="9800184at2"/>
<organism evidence="3 4">
    <name type="scientific">Diaminobutyricimonas aerilata</name>
    <dbReference type="NCBI Taxonomy" id="1162967"/>
    <lineage>
        <taxon>Bacteria</taxon>
        <taxon>Bacillati</taxon>
        <taxon>Actinomycetota</taxon>
        <taxon>Actinomycetes</taxon>
        <taxon>Micrococcales</taxon>
        <taxon>Microbacteriaceae</taxon>
        <taxon>Diaminobutyricimonas</taxon>
    </lineage>
</organism>
<dbReference type="Gene3D" id="1.10.45.10">
    <property type="entry name" value="Vanillyl-alcohol Oxidase, Chain A, domain 4"/>
    <property type="match status" value="1"/>
</dbReference>
<dbReference type="InterPro" id="IPR016166">
    <property type="entry name" value="FAD-bd_PCMH"/>
</dbReference>
<dbReference type="RefSeq" id="WP_100363786.1">
    <property type="nucleotide sequence ID" value="NZ_PGFF01000001.1"/>
</dbReference>
<dbReference type="Pfam" id="PF01565">
    <property type="entry name" value="FAD_binding_4"/>
    <property type="match status" value="1"/>
</dbReference>
<dbReference type="InterPro" id="IPR036318">
    <property type="entry name" value="FAD-bd_PCMH-like_sf"/>
</dbReference>
<proteinExistence type="predicted"/>
<name>A0A2M9CHZ3_9MICO</name>
<feature type="domain" description="FAD-binding PCMH-type" evidence="2">
    <location>
        <begin position="11"/>
        <end position="181"/>
    </location>
</feature>
<dbReference type="SUPFAM" id="SSF56176">
    <property type="entry name" value="FAD-binding/transporter-associated domain-like"/>
    <property type="match status" value="1"/>
</dbReference>
<dbReference type="Gene3D" id="3.30.43.10">
    <property type="entry name" value="Uridine Diphospho-n-acetylenolpyruvylglucosamine Reductase, domain 2"/>
    <property type="match status" value="1"/>
</dbReference>
<sequence length="433" mass="47646">MTPWRTWGRTETVHSAHVARPASVDAVAEVVARAARDGRRVRAVGSGHSFSAVAVAPDIRLDTSRLTGLVAVDVHARRARFRAGTTLHDVAESLTSYGLAMPNLGDIDGQTLAGAISTGTHGTGLAWGGLCTQVVGLTLVTGAGELVRIDDTERSEVLPAARLALGALGVLVEVELQCVESFALRATELVEPLDDVVDAFGERAANADHLEFYWFPHTRVACTKTNERLPLDQPLSPRGRARRFVDEVLVEGYGYRMLNTVALAAPAIVPPVNRLAAELFARGQHSDAAHRVFTTRRTTRFVEMEYALPLDAVPEAFREVRRLIETRGWRVEFPIEVRAAAADDVWLSTAYGRPTGYIAVHRYHRQSHREYFTAVEEVLAAFGGRPHWGKMHGRVQADLAALYPRFGDFARVRDRFDPARVFSSAHLERILGH</sequence>
<dbReference type="InterPro" id="IPR016169">
    <property type="entry name" value="FAD-bd_PCMH_sub2"/>
</dbReference>
<dbReference type="Gene3D" id="3.30.465.10">
    <property type="match status" value="1"/>
</dbReference>
<comment type="caution">
    <text evidence="3">The sequence shown here is derived from an EMBL/GenBank/DDBJ whole genome shotgun (WGS) entry which is preliminary data.</text>
</comment>
<dbReference type="InterPro" id="IPR007173">
    <property type="entry name" value="ALO_C"/>
</dbReference>
<dbReference type="InterPro" id="IPR016171">
    <property type="entry name" value="Vanillyl_alc_oxidase_C-sub2"/>
</dbReference>
<dbReference type="AlphaFoldDB" id="A0A2M9CHZ3"/>
<gene>
    <name evidence="3" type="ORF">CLV46_1039</name>
</gene>
<keyword evidence="4" id="KW-1185">Reference proteome</keyword>
<evidence type="ECO:0000313" key="4">
    <source>
        <dbReference type="Proteomes" id="UP000228758"/>
    </source>
</evidence>